<organism evidence="1 2">
    <name type="scientific">Mucuna pruriens</name>
    <name type="common">Velvet bean</name>
    <name type="synonym">Dolichos pruriens</name>
    <dbReference type="NCBI Taxonomy" id="157652"/>
    <lineage>
        <taxon>Eukaryota</taxon>
        <taxon>Viridiplantae</taxon>
        <taxon>Streptophyta</taxon>
        <taxon>Embryophyta</taxon>
        <taxon>Tracheophyta</taxon>
        <taxon>Spermatophyta</taxon>
        <taxon>Magnoliopsida</taxon>
        <taxon>eudicotyledons</taxon>
        <taxon>Gunneridae</taxon>
        <taxon>Pentapetalae</taxon>
        <taxon>rosids</taxon>
        <taxon>fabids</taxon>
        <taxon>Fabales</taxon>
        <taxon>Fabaceae</taxon>
        <taxon>Papilionoideae</taxon>
        <taxon>50 kb inversion clade</taxon>
        <taxon>NPAAA clade</taxon>
        <taxon>indigoferoid/millettioid clade</taxon>
        <taxon>Phaseoleae</taxon>
        <taxon>Mucuna</taxon>
    </lineage>
</organism>
<comment type="caution">
    <text evidence="1">The sequence shown here is derived from an EMBL/GenBank/DDBJ whole genome shotgun (WGS) entry which is preliminary data.</text>
</comment>
<dbReference type="Proteomes" id="UP000257109">
    <property type="component" value="Unassembled WGS sequence"/>
</dbReference>
<dbReference type="EMBL" id="QJKJ01005945">
    <property type="protein sequence ID" value="RDX88416.1"/>
    <property type="molecule type" value="Genomic_DNA"/>
</dbReference>
<dbReference type="Gene3D" id="2.40.70.10">
    <property type="entry name" value="Acid Proteases"/>
    <property type="match status" value="1"/>
</dbReference>
<reference evidence="1" key="1">
    <citation type="submission" date="2018-05" db="EMBL/GenBank/DDBJ databases">
        <title>Draft genome of Mucuna pruriens seed.</title>
        <authorList>
            <person name="Nnadi N.E."/>
            <person name="Vos R."/>
            <person name="Hasami M.H."/>
            <person name="Devisetty U.K."/>
            <person name="Aguiy J.C."/>
        </authorList>
    </citation>
    <scope>NUCLEOTIDE SEQUENCE [LARGE SCALE GENOMIC DNA]</scope>
    <source>
        <strain evidence="1">JCA_2017</strain>
    </source>
</reference>
<keyword evidence="2" id="KW-1185">Reference proteome</keyword>
<dbReference type="PANTHER" id="PTHR33067:SF15">
    <property type="entry name" value="RNA-DIRECTED DNA POLYMERASE"/>
    <property type="match status" value="1"/>
</dbReference>
<dbReference type="PANTHER" id="PTHR33067">
    <property type="entry name" value="RNA-DIRECTED DNA POLYMERASE-RELATED"/>
    <property type="match status" value="1"/>
</dbReference>
<accession>A0A371GD19</accession>
<protein>
    <submittedName>
        <fullName evidence="1">Uncharacterized protein</fullName>
    </submittedName>
</protein>
<name>A0A371GD19_MUCPR</name>
<proteinExistence type="predicted"/>
<gene>
    <name evidence="1" type="ORF">CR513_29996</name>
</gene>
<dbReference type="OrthoDB" id="1734538at2759"/>
<dbReference type="InterPro" id="IPR021109">
    <property type="entry name" value="Peptidase_aspartic_dom_sf"/>
</dbReference>
<evidence type="ECO:0000313" key="2">
    <source>
        <dbReference type="Proteomes" id="UP000257109"/>
    </source>
</evidence>
<dbReference type="AlphaFoldDB" id="A0A371GD19"/>
<evidence type="ECO:0000313" key="1">
    <source>
        <dbReference type="EMBL" id="RDX88416.1"/>
    </source>
</evidence>
<sequence length="124" mass="14008">MYHGEYTFVDAMLDLGALINVMPTLVYKSLNFGDLEPTRMIIQLANRSIVKPLGVLEDVLVQANELIFPANFYMLDIEDKTSEKGTLTEDHTLFGIDVIDELVAKHLQLEANSAEFQNFVEDID</sequence>
<feature type="non-terminal residue" evidence="1">
    <location>
        <position position="1"/>
    </location>
</feature>